<protein>
    <submittedName>
        <fullName evidence="2">Uncharacterized protein</fullName>
    </submittedName>
</protein>
<reference evidence="2 3" key="1">
    <citation type="submission" date="2020-06" db="EMBL/GenBank/DDBJ databases">
        <title>Transcriptomic and genomic resources for Thalictrum thalictroides and T. hernandezii: Facilitating candidate gene discovery in an emerging model plant lineage.</title>
        <authorList>
            <person name="Arias T."/>
            <person name="Riano-Pachon D.M."/>
            <person name="Di Stilio V.S."/>
        </authorList>
    </citation>
    <scope>NUCLEOTIDE SEQUENCE [LARGE SCALE GENOMIC DNA]</scope>
    <source>
        <strain evidence="3">cv. WT478/WT964</strain>
        <tissue evidence="2">Leaves</tissue>
    </source>
</reference>
<evidence type="ECO:0000313" key="2">
    <source>
        <dbReference type="EMBL" id="KAF5194163.1"/>
    </source>
</evidence>
<organism evidence="2 3">
    <name type="scientific">Thalictrum thalictroides</name>
    <name type="common">Rue-anemone</name>
    <name type="synonym">Anemone thalictroides</name>
    <dbReference type="NCBI Taxonomy" id="46969"/>
    <lineage>
        <taxon>Eukaryota</taxon>
        <taxon>Viridiplantae</taxon>
        <taxon>Streptophyta</taxon>
        <taxon>Embryophyta</taxon>
        <taxon>Tracheophyta</taxon>
        <taxon>Spermatophyta</taxon>
        <taxon>Magnoliopsida</taxon>
        <taxon>Ranunculales</taxon>
        <taxon>Ranunculaceae</taxon>
        <taxon>Thalictroideae</taxon>
        <taxon>Thalictrum</taxon>
    </lineage>
</organism>
<evidence type="ECO:0000313" key="3">
    <source>
        <dbReference type="Proteomes" id="UP000554482"/>
    </source>
</evidence>
<feature type="transmembrane region" description="Helical" evidence="1">
    <location>
        <begin position="122"/>
        <end position="146"/>
    </location>
</feature>
<dbReference type="AlphaFoldDB" id="A0A7J6WB18"/>
<feature type="transmembrane region" description="Helical" evidence="1">
    <location>
        <begin position="85"/>
        <end position="110"/>
    </location>
</feature>
<dbReference type="Proteomes" id="UP000554482">
    <property type="component" value="Unassembled WGS sequence"/>
</dbReference>
<gene>
    <name evidence="2" type="ORF">FRX31_016248</name>
</gene>
<keyword evidence="1" id="KW-0472">Membrane</keyword>
<dbReference type="EMBL" id="JABWDY010019092">
    <property type="protein sequence ID" value="KAF5194163.1"/>
    <property type="molecule type" value="Genomic_DNA"/>
</dbReference>
<keyword evidence="1" id="KW-0812">Transmembrane</keyword>
<keyword evidence="1" id="KW-1133">Transmembrane helix</keyword>
<accession>A0A7J6WB18</accession>
<evidence type="ECO:0000256" key="1">
    <source>
        <dbReference type="SAM" id="Phobius"/>
    </source>
</evidence>
<proteinExistence type="predicted"/>
<feature type="transmembrane region" description="Helical" evidence="1">
    <location>
        <begin position="49"/>
        <end position="73"/>
    </location>
</feature>
<feature type="transmembrane region" description="Helical" evidence="1">
    <location>
        <begin position="7"/>
        <end position="29"/>
    </location>
</feature>
<sequence length="159" mass="17434">MDFIEKVFDLIKGIIFCLLGCLLFAAGFHRIIKDHQDNGNISTTITGGLVFNCLGLFSFILGVLVLYCVCIGKTPDELGPSSEKIWFIALWVAMSFLSVSGFLTFLWGVLSIIDSHVKATNIVNMVMVILVGLLIGVFPIVLLKILMRPVQSLSKISPV</sequence>
<name>A0A7J6WB18_THATH</name>
<keyword evidence="3" id="KW-1185">Reference proteome</keyword>
<comment type="caution">
    <text evidence="2">The sequence shown here is derived from an EMBL/GenBank/DDBJ whole genome shotgun (WGS) entry which is preliminary data.</text>
</comment>
<dbReference type="OrthoDB" id="1991357at2759"/>